<dbReference type="InterPro" id="IPR015943">
    <property type="entry name" value="WD40/YVTN_repeat-like_dom_sf"/>
</dbReference>
<comment type="subcellular location">
    <subcellularLocation>
        <location evidence="1">Cytoplasm</location>
    </subcellularLocation>
</comment>
<protein>
    <submittedName>
        <fullName evidence="7">Dynein intermediate chain</fullName>
    </submittedName>
</protein>
<dbReference type="GO" id="GO:0005868">
    <property type="term" value="C:cytoplasmic dynein complex"/>
    <property type="evidence" value="ECO:0007669"/>
    <property type="project" value="TreeGrafter"/>
</dbReference>
<keyword evidence="4" id="KW-0677">Repeat</keyword>
<dbReference type="STRING" id="6211.A0A087VYY4"/>
<dbReference type="EMBL" id="LN902845">
    <property type="protein sequence ID" value="CDI97537.1"/>
    <property type="molecule type" value="Genomic_DNA"/>
</dbReference>
<dbReference type="SUPFAM" id="SSF50978">
    <property type="entry name" value="WD40 repeat-like"/>
    <property type="match status" value="1"/>
</dbReference>
<dbReference type="OrthoDB" id="4189at2759"/>
<keyword evidence="8" id="KW-1185">Reference proteome</keyword>
<dbReference type="PANTHER" id="PTHR12442">
    <property type="entry name" value="DYNEIN INTERMEDIATE CHAIN"/>
    <property type="match status" value="1"/>
</dbReference>
<evidence type="ECO:0000256" key="1">
    <source>
        <dbReference type="ARBA" id="ARBA00004496"/>
    </source>
</evidence>
<evidence type="ECO:0000256" key="6">
    <source>
        <dbReference type="SAM" id="MobiDB-lite"/>
    </source>
</evidence>
<evidence type="ECO:0000256" key="2">
    <source>
        <dbReference type="ARBA" id="ARBA00022490"/>
    </source>
</evidence>
<name>A0A087VYY4_ECHMU</name>
<evidence type="ECO:0000256" key="3">
    <source>
        <dbReference type="ARBA" id="ARBA00022574"/>
    </source>
</evidence>
<feature type="repeat" description="WD" evidence="5">
    <location>
        <begin position="466"/>
        <end position="506"/>
    </location>
</feature>
<dbReference type="PANTHER" id="PTHR12442:SF22">
    <property type="entry name" value="CYTOPLASMIC DYNEIN 1 INTERMEDIATE CHAIN-RELATED"/>
    <property type="match status" value="1"/>
</dbReference>
<evidence type="ECO:0000313" key="7">
    <source>
        <dbReference type="EMBL" id="CDI97537.1"/>
    </source>
</evidence>
<dbReference type="OMA" id="SLDYYEW"/>
<sequence>MSTAADRKAELEQKKERLRALREEKFKREELRRQGLSGISNTSSSADLRDEADALLKNLGIGSLKEPNSLEMDADLIGTSEEATKPFPIIKKPKKLQYCLVSEFDVQPHPRDSYAKETQTVELNINRDPGAMDYYVLTYDDSPIENDGQLIGSPYDDDRSDAKMLKSVHGEIPKQSAPIPKEELQESALVELTEEQKQQMLLSEGFRTFFDRSARIVERALCEKDKLFQDHTDIAIKEESQEELLPHILDLYVEHWNSRRAVVDLDWSPVFPELLLAAYSANEEAAGEPAGCCTVWNLKFPTRGSPEFRFHCNEPITAAAMVRFHPNLVIGGTYSGQVVLWDSRSNKRTPVQRSTFTTLAHTQPVNSVQVIGSQNVHNAITLSSDGTMCSWSLDMLGAPREHIRVCEGSATPGSLFDLYPTCMAFFSGDQNNFVVGTESGSIYTDQRHSSRSVSLESHGGRRLLPFRGHSTVVTGIATHPSSCAISFSHIFLSSSLDWTVRLWSVRDHHTPLHTFDDYSECVYGVDWSPIHPALFVAVDGSGRLDVWNLIEDIEVPTARWLNKKQWAMNKVKWDTTGQYIAAGDDEGHVHVCAVAGRLAVPGAEDATRMVFSSIPIGIDFASHFFFWIVSPFSPIIYQSMPSIGGCGDFGNRISLSCFDLNVHYLGI</sequence>
<keyword evidence="3 5" id="KW-0853">WD repeat</keyword>
<evidence type="ECO:0000256" key="4">
    <source>
        <dbReference type="ARBA" id="ARBA00022737"/>
    </source>
</evidence>
<dbReference type="InterPro" id="IPR001680">
    <property type="entry name" value="WD40_rpt"/>
</dbReference>
<dbReference type="eggNOG" id="KOG1587">
    <property type="taxonomic scope" value="Eukaryota"/>
</dbReference>
<dbReference type="Pfam" id="PF00400">
    <property type="entry name" value="WD40"/>
    <property type="match status" value="1"/>
</dbReference>
<dbReference type="SMART" id="SM00320">
    <property type="entry name" value="WD40"/>
    <property type="match status" value="5"/>
</dbReference>
<dbReference type="GO" id="GO:0045504">
    <property type="term" value="F:dynein heavy chain binding"/>
    <property type="evidence" value="ECO:0007669"/>
    <property type="project" value="TreeGrafter"/>
</dbReference>
<dbReference type="InterPro" id="IPR036322">
    <property type="entry name" value="WD40_repeat_dom_sf"/>
</dbReference>
<reference evidence="7" key="2">
    <citation type="submission" date="2015-11" db="EMBL/GenBank/DDBJ databases">
        <authorList>
            <person name="Zhang Y."/>
            <person name="Guo Z."/>
        </authorList>
    </citation>
    <scope>NUCLEOTIDE SEQUENCE</scope>
</reference>
<dbReference type="Gene3D" id="2.130.10.10">
    <property type="entry name" value="YVTN repeat-like/Quinoprotein amine dehydrogenase"/>
    <property type="match status" value="2"/>
</dbReference>
<gene>
    <name evidence="7" type="ORF">EmuJ_000131500</name>
</gene>
<dbReference type="PROSITE" id="PS50082">
    <property type="entry name" value="WD_REPEATS_2"/>
    <property type="match status" value="1"/>
</dbReference>
<evidence type="ECO:0000256" key="5">
    <source>
        <dbReference type="PROSITE-ProRule" id="PRU00221"/>
    </source>
</evidence>
<proteinExistence type="predicted"/>
<dbReference type="GO" id="GO:0045503">
    <property type="term" value="F:dynein light chain binding"/>
    <property type="evidence" value="ECO:0007669"/>
    <property type="project" value="TreeGrafter"/>
</dbReference>
<feature type="region of interest" description="Disordered" evidence="6">
    <location>
        <begin position="1"/>
        <end position="24"/>
    </location>
</feature>
<accession>A0A087VYY4</accession>
<dbReference type="GO" id="GO:0010970">
    <property type="term" value="P:transport along microtubule"/>
    <property type="evidence" value="ECO:0007669"/>
    <property type="project" value="TreeGrafter"/>
</dbReference>
<keyword evidence="2" id="KW-0963">Cytoplasm</keyword>
<dbReference type="GO" id="GO:0005737">
    <property type="term" value="C:cytoplasm"/>
    <property type="evidence" value="ECO:0007669"/>
    <property type="project" value="UniProtKB-SubCell"/>
</dbReference>
<organism evidence="7 8">
    <name type="scientific">Echinococcus multilocularis</name>
    <name type="common">Fox tapeworm</name>
    <dbReference type="NCBI Taxonomy" id="6211"/>
    <lineage>
        <taxon>Eukaryota</taxon>
        <taxon>Metazoa</taxon>
        <taxon>Spiralia</taxon>
        <taxon>Lophotrochozoa</taxon>
        <taxon>Platyhelminthes</taxon>
        <taxon>Cestoda</taxon>
        <taxon>Eucestoda</taxon>
        <taxon>Cyclophyllidea</taxon>
        <taxon>Taeniidae</taxon>
        <taxon>Echinococcus</taxon>
    </lineage>
</organism>
<dbReference type="Proteomes" id="UP000017246">
    <property type="component" value="Unassembled WGS sequence"/>
</dbReference>
<reference evidence="7" key="1">
    <citation type="journal article" date="2013" name="Nature">
        <title>The genomes of four tapeworm species reveal adaptations to parasitism.</title>
        <authorList>
            <person name="Tsai I.J."/>
            <person name="Zarowiecki M."/>
            <person name="Holroyd N."/>
            <person name="Garciarrubio A."/>
            <person name="Sanchez-Flores A."/>
            <person name="Brooks K.L."/>
            <person name="Tracey A."/>
            <person name="Bobes R.J."/>
            <person name="Fragoso G."/>
            <person name="Sciutto E."/>
            <person name="Aslett M."/>
            <person name="Beasley H."/>
            <person name="Bennett H.M."/>
            <person name="Cai J."/>
            <person name="Camicia F."/>
            <person name="Clark R."/>
            <person name="Cucher M."/>
            <person name="De Silva N."/>
            <person name="Day T.A."/>
            <person name="Deplazes P."/>
            <person name="Estrada K."/>
            <person name="Fernandez C."/>
            <person name="Holland P.W."/>
            <person name="Hou J."/>
            <person name="Hu S."/>
            <person name="Huckvale T."/>
            <person name="Hung S.S."/>
            <person name="Kamenetzky L."/>
            <person name="Keane J.A."/>
            <person name="Kiss F."/>
            <person name="Koziol U."/>
            <person name="Lambert O."/>
            <person name="Liu K."/>
            <person name="Luo X."/>
            <person name="Luo Y."/>
            <person name="Macchiaroli N."/>
            <person name="Nichol S."/>
            <person name="Paps J."/>
            <person name="Parkinson J."/>
            <person name="Pouchkina-Stantcheva N."/>
            <person name="Riddiford N."/>
            <person name="Rosenzvit M."/>
            <person name="Salinas G."/>
            <person name="Wasmuth J.D."/>
            <person name="Zamanian M."/>
            <person name="Zheng Y."/>
            <person name="Cai X."/>
            <person name="Soberon X."/>
            <person name="Olson P.D."/>
            <person name="Laclette J.P."/>
            <person name="Brehm K."/>
            <person name="Berriman M."/>
            <person name="Garciarrubio A."/>
            <person name="Bobes R.J."/>
            <person name="Fragoso G."/>
            <person name="Sanchez-Flores A."/>
            <person name="Estrada K."/>
            <person name="Cevallos M.A."/>
            <person name="Morett E."/>
            <person name="Gonzalez V."/>
            <person name="Portillo T."/>
            <person name="Ochoa-Leyva A."/>
            <person name="Jose M.V."/>
            <person name="Sciutto E."/>
            <person name="Landa A."/>
            <person name="Jimenez L."/>
            <person name="Valdes V."/>
            <person name="Carrero J.C."/>
            <person name="Larralde C."/>
            <person name="Morales-Montor J."/>
            <person name="Limon-Lason J."/>
            <person name="Soberon X."/>
            <person name="Laclette J.P."/>
        </authorList>
    </citation>
    <scope>NUCLEOTIDE SEQUENCE [LARGE SCALE GENOMIC DNA]</scope>
</reference>
<dbReference type="AlphaFoldDB" id="A0A087VYY4"/>
<dbReference type="InterPro" id="IPR050687">
    <property type="entry name" value="Dynein_IC"/>
</dbReference>
<evidence type="ECO:0000313" key="8">
    <source>
        <dbReference type="Proteomes" id="UP000017246"/>
    </source>
</evidence>